<gene>
    <name evidence="2" type="ORF">PXEA_LOCUS14622</name>
</gene>
<evidence type="ECO:0000259" key="1">
    <source>
        <dbReference type="PROSITE" id="PS50878"/>
    </source>
</evidence>
<dbReference type="AlphaFoldDB" id="A0A448WVH8"/>
<accession>A0A448WVH8</accession>
<keyword evidence="3" id="KW-1185">Reference proteome</keyword>
<feature type="domain" description="Reverse transcriptase" evidence="1">
    <location>
        <begin position="1"/>
        <end position="113"/>
    </location>
</feature>
<evidence type="ECO:0000313" key="2">
    <source>
        <dbReference type="EMBL" id="VEL21182.1"/>
    </source>
</evidence>
<dbReference type="EMBL" id="CAAALY010049997">
    <property type="protein sequence ID" value="VEL21182.1"/>
    <property type="molecule type" value="Genomic_DNA"/>
</dbReference>
<dbReference type="OrthoDB" id="10058657at2759"/>
<sequence>MYTNISGEKTVSMLLEILEREYYILGAERIRKESLTRLINLTVRINNFTFNGSIYEQIFELPMGSPLSPLSNCMKPSLQSSIFMRYLDDYFALCSHGKINLGQLLNFIDQLDD</sequence>
<reference evidence="2" key="1">
    <citation type="submission" date="2018-11" db="EMBL/GenBank/DDBJ databases">
        <authorList>
            <consortium name="Pathogen Informatics"/>
        </authorList>
    </citation>
    <scope>NUCLEOTIDE SEQUENCE</scope>
</reference>
<evidence type="ECO:0000313" key="3">
    <source>
        <dbReference type="Proteomes" id="UP000784294"/>
    </source>
</evidence>
<dbReference type="PROSITE" id="PS50878">
    <property type="entry name" value="RT_POL"/>
    <property type="match status" value="1"/>
</dbReference>
<dbReference type="InterPro" id="IPR000477">
    <property type="entry name" value="RT_dom"/>
</dbReference>
<proteinExistence type="predicted"/>
<name>A0A448WVH8_9PLAT</name>
<dbReference type="Proteomes" id="UP000784294">
    <property type="component" value="Unassembled WGS sequence"/>
</dbReference>
<organism evidence="2 3">
    <name type="scientific">Protopolystoma xenopodis</name>
    <dbReference type="NCBI Taxonomy" id="117903"/>
    <lineage>
        <taxon>Eukaryota</taxon>
        <taxon>Metazoa</taxon>
        <taxon>Spiralia</taxon>
        <taxon>Lophotrochozoa</taxon>
        <taxon>Platyhelminthes</taxon>
        <taxon>Monogenea</taxon>
        <taxon>Polyopisthocotylea</taxon>
        <taxon>Polystomatidea</taxon>
        <taxon>Polystomatidae</taxon>
        <taxon>Protopolystoma</taxon>
    </lineage>
</organism>
<protein>
    <recommendedName>
        <fullName evidence="1">Reverse transcriptase domain-containing protein</fullName>
    </recommendedName>
</protein>
<comment type="caution">
    <text evidence="2">The sequence shown here is derived from an EMBL/GenBank/DDBJ whole genome shotgun (WGS) entry which is preliminary data.</text>
</comment>